<keyword evidence="3" id="KW-1185">Reference proteome</keyword>
<dbReference type="CDD" id="cd23715">
    <property type="entry name" value="beta-trefoil_Ricin_CCL2"/>
    <property type="match status" value="1"/>
</dbReference>
<evidence type="ECO:0000259" key="1">
    <source>
        <dbReference type="Pfam" id="PF21595"/>
    </source>
</evidence>
<dbReference type="AlphaFoldDB" id="A0AAD5YFB8"/>
<sequence length="137" mass="15158">MSSDIPPGTYIIISRVLDVDGCELAMTFNGKSQPITVRSINPNDTTQHWVVDDHKGGPQCITPKDDRSLEAGWGDTIDTLPKGGYFWNITQDGGFAIMDPNNSINWGIENAEDGAEVFPAEKSNNVMNRWVFREIDA</sequence>
<protein>
    <recommendedName>
        <fullName evidence="1">CCL2-like lectin domain-containing protein</fullName>
    </recommendedName>
</protein>
<comment type="caution">
    <text evidence="2">The sequence shown here is derived from an EMBL/GenBank/DDBJ whole genome shotgun (WGS) entry which is preliminary data.</text>
</comment>
<dbReference type="EMBL" id="JANAWD010000104">
    <property type="protein sequence ID" value="KAJ3487016.1"/>
    <property type="molecule type" value="Genomic_DNA"/>
</dbReference>
<organism evidence="2 3">
    <name type="scientific">Meripilus lineatus</name>
    <dbReference type="NCBI Taxonomy" id="2056292"/>
    <lineage>
        <taxon>Eukaryota</taxon>
        <taxon>Fungi</taxon>
        <taxon>Dikarya</taxon>
        <taxon>Basidiomycota</taxon>
        <taxon>Agaricomycotina</taxon>
        <taxon>Agaricomycetes</taxon>
        <taxon>Polyporales</taxon>
        <taxon>Meripilaceae</taxon>
        <taxon>Meripilus</taxon>
    </lineage>
</organism>
<gene>
    <name evidence="2" type="ORF">NLI96_g3819</name>
</gene>
<evidence type="ECO:0000313" key="3">
    <source>
        <dbReference type="Proteomes" id="UP001212997"/>
    </source>
</evidence>
<proteinExistence type="predicted"/>
<dbReference type="InterPro" id="IPR035992">
    <property type="entry name" value="Ricin_B-like_lectins"/>
</dbReference>
<dbReference type="SUPFAM" id="SSF50370">
    <property type="entry name" value="Ricin B-like lectins"/>
    <property type="match status" value="1"/>
</dbReference>
<accession>A0AAD5YFB8</accession>
<dbReference type="Proteomes" id="UP001212997">
    <property type="component" value="Unassembled WGS sequence"/>
</dbReference>
<feature type="domain" description="CCL2-like lectin" evidence="1">
    <location>
        <begin position="8"/>
        <end position="130"/>
    </location>
</feature>
<dbReference type="Gene3D" id="2.80.10.50">
    <property type="match status" value="1"/>
</dbReference>
<name>A0AAD5YFB8_9APHY</name>
<reference evidence="2" key="1">
    <citation type="submission" date="2022-07" db="EMBL/GenBank/DDBJ databases">
        <title>Genome Sequence of Physisporinus lineatus.</title>
        <authorList>
            <person name="Buettner E."/>
        </authorList>
    </citation>
    <scope>NUCLEOTIDE SEQUENCE</scope>
    <source>
        <strain evidence="2">VT162</strain>
    </source>
</reference>
<evidence type="ECO:0000313" key="2">
    <source>
        <dbReference type="EMBL" id="KAJ3487016.1"/>
    </source>
</evidence>
<dbReference type="InterPro" id="IPR048746">
    <property type="entry name" value="CCL2-like_lectin"/>
</dbReference>
<dbReference type="Pfam" id="PF21595">
    <property type="entry name" value="CCL2-like"/>
    <property type="match status" value="1"/>
</dbReference>